<name>A0A8X6LJL6_TRICU</name>
<dbReference type="OrthoDB" id="6414224at2759"/>
<dbReference type="AlphaFoldDB" id="A0A8X6LJL6"/>
<accession>A0A8X6LJL6</accession>
<gene>
    <name evidence="1" type="ORF">TNCT_468711</name>
</gene>
<dbReference type="Proteomes" id="UP000887116">
    <property type="component" value="Unassembled WGS sequence"/>
</dbReference>
<sequence>MKRYDDSVWKKVARLEISKYNISFTLQEEIIALMKPLELAILKWRVVYNGIFTKAEECILEFCFNPDGTVKRVKTADLLIHSKLLDGQRVSC</sequence>
<protein>
    <submittedName>
        <fullName evidence="1">Uncharacterized protein</fullName>
    </submittedName>
</protein>
<proteinExistence type="predicted"/>
<organism evidence="1 2">
    <name type="scientific">Trichonephila clavata</name>
    <name type="common">Joro spider</name>
    <name type="synonym">Nephila clavata</name>
    <dbReference type="NCBI Taxonomy" id="2740835"/>
    <lineage>
        <taxon>Eukaryota</taxon>
        <taxon>Metazoa</taxon>
        <taxon>Ecdysozoa</taxon>
        <taxon>Arthropoda</taxon>
        <taxon>Chelicerata</taxon>
        <taxon>Arachnida</taxon>
        <taxon>Araneae</taxon>
        <taxon>Araneomorphae</taxon>
        <taxon>Entelegynae</taxon>
        <taxon>Araneoidea</taxon>
        <taxon>Nephilidae</taxon>
        <taxon>Trichonephila</taxon>
    </lineage>
</organism>
<dbReference type="EMBL" id="BMAO01036644">
    <property type="protein sequence ID" value="GFR12220.1"/>
    <property type="molecule type" value="Genomic_DNA"/>
</dbReference>
<evidence type="ECO:0000313" key="1">
    <source>
        <dbReference type="EMBL" id="GFR12220.1"/>
    </source>
</evidence>
<evidence type="ECO:0000313" key="2">
    <source>
        <dbReference type="Proteomes" id="UP000887116"/>
    </source>
</evidence>
<reference evidence="1" key="1">
    <citation type="submission" date="2020-07" db="EMBL/GenBank/DDBJ databases">
        <title>Multicomponent nature underlies the extraordinary mechanical properties of spider dragline silk.</title>
        <authorList>
            <person name="Kono N."/>
            <person name="Nakamura H."/>
            <person name="Mori M."/>
            <person name="Yoshida Y."/>
            <person name="Ohtoshi R."/>
            <person name="Malay A.D."/>
            <person name="Moran D.A.P."/>
            <person name="Tomita M."/>
            <person name="Numata K."/>
            <person name="Arakawa K."/>
        </authorList>
    </citation>
    <scope>NUCLEOTIDE SEQUENCE</scope>
</reference>
<comment type="caution">
    <text evidence="1">The sequence shown here is derived from an EMBL/GenBank/DDBJ whole genome shotgun (WGS) entry which is preliminary data.</text>
</comment>
<keyword evidence="2" id="KW-1185">Reference proteome</keyword>